<dbReference type="GO" id="GO:0003990">
    <property type="term" value="F:acetylcholinesterase activity"/>
    <property type="evidence" value="ECO:0007669"/>
    <property type="project" value="TreeGrafter"/>
</dbReference>
<sequence length="500" mass="54120">MDQLLIRTHNGLIQGYVQNGVRTWKAIPYAEPPVGERRFRKPLPARPWAGVRSGDMTVPLAPQRVNPTGGAFRLKRDQIPQSEDCLYVNVWAPDEPAPQPLPVMVWIHGGAFVTGGGGLPIYDGSELARRGGLIVVSLSYRLGPLGFTHFSPFSGESEDGYVSNAGLLDQIEALRWVKHNIAAFGGDPQQVTVFGESAGSMSIAALLAMPAAQGLFTRAIMQSGASQAISDSHGRLLTKGLLDILGIPEDQLERLQEVPAEEILRAADELKQAAGASAVMLFQPVVDGKLLPVTPLEAVAAGSAAGIEIIIGTNRDEGALFIPEGMPMLTKEQNARAYTAVTGSKEAASWIEAYPATVEGQRQAMTELFFWRSALQFAEAQLPHAAVWMYRYDYAMVPGDPLLGTAFHSAEIPFVFNNLDLLAGAGMPVNEEMRSVAECMQEAWTSFAKRGQPSTPSLPWPAYDAEERWTMVFGADSAVTRDPDADKRRMLTGGSDKRTT</sequence>
<dbReference type="GO" id="GO:0006581">
    <property type="term" value="P:acetylcholine catabolic process"/>
    <property type="evidence" value="ECO:0007669"/>
    <property type="project" value="TreeGrafter"/>
</dbReference>
<dbReference type="Pfam" id="PF00135">
    <property type="entry name" value="COesterase"/>
    <property type="match status" value="1"/>
</dbReference>
<dbReference type="Gene3D" id="3.40.50.1820">
    <property type="entry name" value="alpha/beta hydrolase"/>
    <property type="match status" value="1"/>
</dbReference>
<dbReference type="PANTHER" id="PTHR43918:SF4">
    <property type="entry name" value="CARBOXYLIC ESTER HYDROLASE"/>
    <property type="match status" value="1"/>
</dbReference>
<evidence type="ECO:0000256" key="4">
    <source>
        <dbReference type="PIRSR" id="PIRSR600997-1"/>
    </source>
</evidence>
<gene>
    <name evidence="7" type="ORF">BK138_05405</name>
</gene>
<evidence type="ECO:0000313" key="8">
    <source>
        <dbReference type="Proteomes" id="UP000187172"/>
    </source>
</evidence>
<dbReference type="Proteomes" id="UP000187172">
    <property type="component" value="Unassembled WGS sequence"/>
</dbReference>
<dbReference type="InterPro" id="IPR029058">
    <property type="entry name" value="AB_hydrolase_fold"/>
</dbReference>
<evidence type="ECO:0000256" key="1">
    <source>
        <dbReference type="ARBA" id="ARBA00005964"/>
    </source>
</evidence>
<feature type="domain" description="Carboxylesterase type B" evidence="6">
    <location>
        <begin position="4"/>
        <end position="477"/>
    </location>
</feature>
<keyword evidence="3" id="KW-1015">Disulfide bond</keyword>
<evidence type="ECO:0000256" key="3">
    <source>
        <dbReference type="ARBA" id="ARBA00023157"/>
    </source>
</evidence>
<comment type="similarity">
    <text evidence="1 5">Belongs to the type-B carboxylesterase/lipase family.</text>
</comment>
<accession>A0A1R1F4P8</accession>
<name>A0A1R1F4P8_9BACL</name>
<dbReference type="InterPro" id="IPR019819">
    <property type="entry name" value="Carboxylesterase_B_CS"/>
</dbReference>
<dbReference type="GO" id="GO:0005886">
    <property type="term" value="C:plasma membrane"/>
    <property type="evidence" value="ECO:0007669"/>
    <property type="project" value="TreeGrafter"/>
</dbReference>
<feature type="active site" description="Acyl-ester intermediate" evidence="4">
    <location>
        <position position="197"/>
    </location>
</feature>
<proteinExistence type="inferred from homology"/>
<dbReference type="PROSITE" id="PS00941">
    <property type="entry name" value="CARBOXYLESTERASE_B_2"/>
    <property type="match status" value="1"/>
</dbReference>
<dbReference type="GO" id="GO:0019695">
    <property type="term" value="P:choline metabolic process"/>
    <property type="evidence" value="ECO:0007669"/>
    <property type="project" value="TreeGrafter"/>
</dbReference>
<reference evidence="7 8" key="1">
    <citation type="submission" date="2016-11" db="EMBL/GenBank/DDBJ databases">
        <title>Paenibacillus species isolates.</title>
        <authorList>
            <person name="Beno S.M."/>
        </authorList>
    </citation>
    <scope>NUCLEOTIDE SEQUENCE [LARGE SCALE GENOMIC DNA]</scope>
    <source>
        <strain evidence="7 8">FSL R5-0378</strain>
    </source>
</reference>
<dbReference type="InterPro" id="IPR019826">
    <property type="entry name" value="Carboxylesterase_B_AS"/>
</dbReference>
<dbReference type="InterPro" id="IPR000997">
    <property type="entry name" value="Cholinesterase"/>
</dbReference>
<evidence type="ECO:0000259" key="6">
    <source>
        <dbReference type="Pfam" id="PF00135"/>
    </source>
</evidence>
<dbReference type="EMBL" id="MRTP01000001">
    <property type="protein sequence ID" value="OMF59078.1"/>
    <property type="molecule type" value="Genomic_DNA"/>
</dbReference>
<dbReference type="InterPro" id="IPR002018">
    <property type="entry name" value="CarbesteraseB"/>
</dbReference>
<protein>
    <recommendedName>
        <fullName evidence="5">Carboxylic ester hydrolase</fullName>
        <ecNumber evidence="5">3.1.1.-</ecNumber>
    </recommendedName>
</protein>
<evidence type="ECO:0000313" key="7">
    <source>
        <dbReference type="EMBL" id="OMF59078.1"/>
    </source>
</evidence>
<feature type="active site" description="Charge relay system" evidence="4">
    <location>
        <position position="317"/>
    </location>
</feature>
<organism evidence="7 8">
    <name type="scientific">Paenibacillus rhizosphaerae</name>
    <dbReference type="NCBI Taxonomy" id="297318"/>
    <lineage>
        <taxon>Bacteria</taxon>
        <taxon>Bacillati</taxon>
        <taxon>Bacillota</taxon>
        <taxon>Bacilli</taxon>
        <taxon>Bacillales</taxon>
        <taxon>Paenibacillaceae</taxon>
        <taxon>Paenibacillus</taxon>
    </lineage>
</organism>
<dbReference type="AlphaFoldDB" id="A0A1R1F4P8"/>
<keyword evidence="8" id="KW-1185">Reference proteome</keyword>
<dbReference type="PROSITE" id="PS00122">
    <property type="entry name" value="CARBOXYLESTERASE_B_1"/>
    <property type="match status" value="1"/>
</dbReference>
<keyword evidence="2 5" id="KW-0378">Hydrolase</keyword>
<evidence type="ECO:0000256" key="2">
    <source>
        <dbReference type="ARBA" id="ARBA00022801"/>
    </source>
</evidence>
<dbReference type="ESTHER" id="9bacl-a0a1r1f4p8">
    <property type="family name" value="Carb_B_Bacteria"/>
</dbReference>
<dbReference type="InterPro" id="IPR050654">
    <property type="entry name" value="AChE-related_enzymes"/>
</dbReference>
<dbReference type="GO" id="GO:0005615">
    <property type="term" value="C:extracellular space"/>
    <property type="evidence" value="ECO:0007669"/>
    <property type="project" value="TreeGrafter"/>
</dbReference>
<dbReference type="PRINTS" id="PR00878">
    <property type="entry name" value="CHOLNESTRASE"/>
</dbReference>
<feature type="active site" description="Charge relay system" evidence="4">
    <location>
        <position position="408"/>
    </location>
</feature>
<comment type="caution">
    <text evidence="7">The sequence shown here is derived from an EMBL/GenBank/DDBJ whole genome shotgun (WGS) entry which is preliminary data.</text>
</comment>
<evidence type="ECO:0000256" key="5">
    <source>
        <dbReference type="RuleBase" id="RU361235"/>
    </source>
</evidence>
<dbReference type="SUPFAM" id="SSF53474">
    <property type="entry name" value="alpha/beta-Hydrolases"/>
    <property type="match status" value="1"/>
</dbReference>
<dbReference type="STRING" id="297318.BK138_05405"/>
<dbReference type="EC" id="3.1.1.-" evidence="5"/>
<dbReference type="PANTHER" id="PTHR43918">
    <property type="entry name" value="ACETYLCHOLINESTERASE"/>
    <property type="match status" value="1"/>
</dbReference>